<sequence>MDGEYDSRSQFLANDRCNFFEIQCPAEITNKLESEPSTSKGWEIFDVFAAGASGPRSFATLGFDLHLTQLIKSGTLIGERWLLGGSTAALRFCAILSSSIMHGESLTVELKEHFMSMVYREGDSPSTLAPMMSALYRRVLPETLAPSVVHHPTVHLCIMVAQILPPFDQLPDWQLKALFWVYLGANFLSPRVLTTFQRPLCFYTGPQTPPFLREEDNITCIPITTSNIYQVLSATTCLPFISPHCRYIEGVGSGLFFDGALINYHLNLRPKPGFNLLLLADGPGPEFKQTLWDSYVPYRTAPCEYKQYISVVYPTQAYVDAVPAKKLPNTFDYFNKAYIHQPDLRRAHWEAVFQISIKFFPFSPGQLIRMRGQASQHAVTAVLHCHVRNRTADSVLVDYIDGCEDQGGREASVHRSDRSVGCAITATDAELAADSVGVRLLIQDQRRSVDSGLGTLKGKGIAALSLVVVQQEDSSAWTVDLNAYEEPCKKSLTESEGVEKYERSGTAMKCKGILPLDERSASAMKCKGILLLDERSGTAMKCKGILPLDERSGSAMKCKGILPLDERSGTAMKCKGILPSGWKLPSLFGWAPTNKLIVE</sequence>
<organism evidence="1 2">
    <name type="scientific">Chlamydomonas eustigma</name>
    <dbReference type="NCBI Taxonomy" id="1157962"/>
    <lineage>
        <taxon>Eukaryota</taxon>
        <taxon>Viridiplantae</taxon>
        <taxon>Chlorophyta</taxon>
        <taxon>core chlorophytes</taxon>
        <taxon>Chlorophyceae</taxon>
        <taxon>CS clade</taxon>
        <taxon>Chlamydomonadales</taxon>
        <taxon>Chlamydomonadaceae</taxon>
        <taxon>Chlamydomonas</taxon>
    </lineage>
</organism>
<proteinExistence type="predicted"/>
<evidence type="ECO:0000313" key="1">
    <source>
        <dbReference type="EMBL" id="GAX77907.1"/>
    </source>
</evidence>
<protein>
    <recommendedName>
        <fullName evidence="3">PNPLA domain-containing protein</fullName>
    </recommendedName>
</protein>
<dbReference type="EMBL" id="BEGY01000028">
    <property type="protein sequence ID" value="GAX77907.1"/>
    <property type="molecule type" value="Genomic_DNA"/>
</dbReference>
<name>A0A250X495_9CHLO</name>
<accession>A0A250X495</accession>
<evidence type="ECO:0000313" key="2">
    <source>
        <dbReference type="Proteomes" id="UP000232323"/>
    </source>
</evidence>
<dbReference type="AlphaFoldDB" id="A0A250X495"/>
<comment type="caution">
    <text evidence="1">The sequence shown here is derived from an EMBL/GenBank/DDBJ whole genome shotgun (WGS) entry which is preliminary data.</text>
</comment>
<gene>
    <name evidence="1" type="ORF">CEUSTIGMA_g5349.t1</name>
</gene>
<reference evidence="1 2" key="1">
    <citation type="submission" date="2017-08" db="EMBL/GenBank/DDBJ databases">
        <title>Acidophilic green algal genome provides insights into adaptation to an acidic environment.</title>
        <authorList>
            <person name="Hirooka S."/>
            <person name="Hirose Y."/>
            <person name="Kanesaki Y."/>
            <person name="Higuchi S."/>
            <person name="Fujiwara T."/>
            <person name="Onuma R."/>
            <person name="Era A."/>
            <person name="Ohbayashi R."/>
            <person name="Uzuka A."/>
            <person name="Nozaki H."/>
            <person name="Yoshikawa H."/>
            <person name="Miyagishima S.Y."/>
        </authorList>
    </citation>
    <scope>NUCLEOTIDE SEQUENCE [LARGE SCALE GENOMIC DNA]</scope>
    <source>
        <strain evidence="1 2">NIES-2499</strain>
    </source>
</reference>
<dbReference type="OrthoDB" id="2148399at2759"/>
<evidence type="ECO:0008006" key="3">
    <source>
        <dbReference type="Google" id="ProtNLM"/>
    </source>
</evidence>
<keyword evidence="2" id="KW-1185">Reference proteome</keyword>
<dbReference type="Proteomes" id="UP000232323">
    <property type="component" value="Unassembled WGS sequence"/>
</dbReference>